<evidence type="ECO:0000313" key="2">
    <source>
        <dbReference type="EMBL" id="CAI6334810.1"/>
    </source>
</evidence>
<name>A0A9W4UF27_9PLEO</name>
<dbReference type="Proteomes" id="UP001152607">
    <property type="component" value="Unassembled WGS sequence"/>
</dbReference>
<protein>
    <submittedName>
        <fullName evidence="2">Uncharacterized protein</fullName>
    </submittedName>
</protein>
<feature type="compositionally biased region" description="Basic and acidic residues" evidence="1">
    <location>
        <begin position="218"/>
        <end position="230"/>
    </location>
</feature>
<keyword evidence="3" id="KW-1185">Reference proteome</keyword>
<proteinExistence type="predicted"/>
<gene>
    <name evidence="2" type="ORF">PDIGIT_LOCUS7879</name>
</gene>
<feature type="compositionally biased region" description="Basic residues" evidence="1">
    <location>
        <begin position="189"/>
        <end position="200"/>
    </location>
</feature>
<feature type="compositionally biased region" description="Polar residues" evidence="1">
    <location>
        <begin position="17"/>
        <end position="26"/>
    </location>
</feature>
<evidence type="ECO:0000256" key="1">
    <source>
        <dbReference type="SAM" id="MobiDB-lite"/>
    </source>
</evidence>
<dbReference type="AlphaFoldDB" id="A0A9W4UF27"/>
<dbReference type="EMBL" id="CAOQHR010000005">
    <property type="protein sequence ID" value="CAI6334810.1"/>
    <property type="molecule type" value="Genomic_DNA"/>
</dbReference>
<sequence length="384" mass="41752">MAEFDTASRRRGPETASAPTSLPTHASQLTLGSVRPETLDAIGFTSEDLRNFSFNNFSGAFKFPAPWQVTPAGFPLPSVRMTQIAQFDTQETGDLLGLTANAVIPRPFPSIYWQAGMSGVPRLNTHSEHTMVGGQADGTPVGPHTTQPGFNIYSDPSPEVTPSTLPSHEIPASNRKQPPPARKTVAGRSRPKSAAKKKQAHGNAKAERATLVKNKTAPSKDVRVPSDESTGHSSNHTTGSKGQSQLTVSSTQSDDDGEYIPESTDRIRADTPESVDSYSSDDQPLILRRRKERTASPQRSATVSTSSTVSGYNVPETLRSTRQAMGESDWNLYTEMMEKHVGGAMNQEELEKSERSLFMVSDQALRLKIRRLVKSMVLEKQSGA</sequence>
<feature type="compositionally biased region" description="Low complexity" evidence="1">
    <location>
        <begin position="231"/>
        <end position="240"/>
    </location>
</feature>
<evidence type="ECO:0000313" key="3">
    <source>
        <dbReference type="Proteomes" id="UP001152607"/>
    </source>
</evidence>
<comment type="caution">
    <text evidence="2">The sequence shown here is derived from an EMBL/GenBank/DDBJ whole genome shotgun (WGS) entry which is preliminary data.</text>
</comment>
<feature type="region of interest" description="Disordered" evidence="1">
    <location>
        <begin position="124"/>
        <end position="313"/>
    </location>
</feature>
<reference evidence="2" key="1">
    <citation type="submission" date="2023-01" db="EMBL/GenBank/DDBJ databases">
        <authorList>
            <person name="Van Ghelder C."/>
            <person name="Rancurel C."/>
        </authorList>
    </citation>
    <scope>NUCLEOTIDE SEQUENCE</scope>
    <source>
        <strain evidence="2">CNCM I-4278</strain>
    </source>
</reference>
<feature type="compositionally biased region" description="Low complexity" evidence="1">
    <location>
        <begin position="300"/>
        <end position="310"/>
    </location>
</feature>
<feature type="compositionally biased region" description="Polar residues" evidence="1">
    <location>
        <begin position="241"/>
        <end position="252"/>
    </location>
</feature>
<feature type="compositionally biased region" description="Basic and acidic residues" evidence="1">
    <location>
        <begin position="1"/>
        <end position="13"/>
    </location>
</feature>
<accession>A0A9W4UF27</accession>
<feature type="region of interest" description="Disordered" evidence="1">
    <location>
        <begin position="1"/>
        <end position="26"/>
    </location>
</feature>
<organism evidence="2 3">
    <name type="scientific">Periconia digitata</name>
    <dbReference type="NCBI Taxonomy" id="1303443"/>
    <lineage>
        <taxon>Eukaryota</taxon>
        <taxon>Fungi</taxon>
        <taxon>Dikarya</taxon>
        <taxon>Ascomycota</taxon>
        <taxon>Pezizomycotina</taxon>
        <taxon>Dothideomycetes</taxon>
        <taxon>Pleosporomycetidae</taxon>
        <taxon>Pleosporales</taxon>
        <taxon>Massarineae</taxon>
        <taxon>Periconiaceae</taxon>
        <taxon>Periconia</taxon>
    </lineage>
</organism>